<evidence type="ECO:0000313" key="2">
    <source>
        <dbReference type="EMBL" id="SEK53164.1"/>
    </source>
</evidence>
<feature type="transmembrane region" description="Helical" evidence="1">
    <location>
        <begin position="59"/>
        <end position="81"/>
    </location>
</feature>
<feature type="transmembrane region" description="Helical" evidence="1">
    <location>
        <begin position="158"/>
        <end position="178"/>
    </location>
</feature>
<dbReference type="OrthoDB" id="9820878at2"/>
<dbReference type="RefSeq" id="WP_074830361.1">
    <property type="nucleotide sequence ID" value="NZ_FOAT01000003.1"/>
</dbReference>
<evidence type="ECO:0000313" key="3">
    <source>
        <dbReference type="Proteomes" id="UP000186015"/>
    </source>
</evidence>
<accession>A0A1H7HSK2</accession>
<feature type="transmembrane region" description="Helical" evidence="1">
    <location>
        <begin position="190"/>
        <end position="211"/>
    </location>
</feature>
<dbReference type="AlphaFoldDB" id="A0A1H7HSK2"/>
<keyword evidence="1" id="KW-0472">Membrane</keyword>
<organism evidence="2 3">
    <name type="scientific">Ruminococcus albus</name>
    <dbReference type="NCBI Taxonomy" id="1264"/>
    <lineage>
        <taxon>Bacteria</taxon>
        <taxon>Bacillati</taxon>
        <taxon>Bacillota</taxon>
        <taxon>Clostridia</taxon>
        <taxon>Eubacteriales</taxon>
        <taxon>Oscillospiraceae</taxon>
        <taxon>Ruminococcus</taxon>
    </lineage>
</organism>
<dbReference type="Proteomes" id="UP000186015">
    <property type="component" value="Unassembled WGS sequence"/>
</dbReference>
<feature type="transmembrane region" description="Helical" evidence="1">
    <location>
        <begin position="29"/>
        <end position="47"/>
    </location>
</feature>
<feature type="transmembrane region" description="Helical" evidence="1">
    <location>
        <begin position="93"/>
        <end position="112"/>
    </location>
</feature>
<proteinExistence type="predicted"/>
<keyword evidence="1" id="KW-0812">Transmembrane</keyword>
<sequence length="220" mass="24125">MSRYDRGGEVSNTNADTQISSGLLSKRKILAVIITLAANITAVYYGTKIDSDGGFLGDIGEYIFFLFFGGISAVTDTLWMIRPAVRKSFSIKKRILFTVLLHLIFLASMILFPTGDLGLAVTVFGSAMCGVLDLVWIIHGIKSLYKKHRPAGSPKKMLAVITVVLNISAVVAFLLILIDSQYIPVNMFDCFLILTDISIVINLICLILGSVNRAKRCRKS</sequence>
<keyword evidence="1" id="KW-1133">Transmembrane helix</keyword>
<name>A0A1H7HSK2_RUMAL</name>
<dbReference type="EMBL" id="FOAT01000003">
    <property type="protein sequence ID" value="SEK53164.1"/>
    <property type="molecule type" value="Genomic_DNA"/>
</dbReference>
<gene>
    <name evidence="2" type="ORF">SAMN05216469_10374</name>
</gene>
<feature type="transmembrane region" description="Helical" evidence="1">
    <location>
        <begin position="118"/>
        <end position="138"/>
    </location>
</feature>
<protein>
    <submittedName>
        <fullName evidence="2">Uncharacterized protein</fullName>
    </submittedName>
</protein>
<reference evidence="2 3" key="1">
    <citation type="submission" date="2016-10" db="EMBL/GenBank/DDBJ databases">
        <authorList>
            <person name="de Groot N.N."/>
        </authorList>
    </citation>
    <scope>NUCLEOTIDE SEQUENCE [LARGE SCALE GENOMIC DNA]</scope>
    <source>
        <strain evidence="2 3">KH2T6</strain>
    </source>
</reference>
<evidence type="ECO:0000256" key="1">
    <source>
        <dbReference type="SAM" id="Phobius"/>
    </source>
</evidence>